<feature type="non-terminal residue" evidence="3">
    <location>
        <position position="40"/>
    </location>
</feature>
<evidence type="ECO:0000313" key="3">
    <source>
        <dbReference type="EMBL" id="PNJ18028.1"/>
    </source>
</evidence>
<evidence type="ECO:0000313" key="2">
    <source>
        <dbReference type="EMBL" id="PNJ18026.1"/>
    </source>
</evidence>
<sequence length="40" mass="4453">MDRQCSERPHSRTPTGRMSSAVSQNSSHLLQDAAGHEQCR</sequence>
<reference evidence="3" key="1">
    <citation type="submission" date="2017-12" db="EMBL/GenBank/DDBJ databases">
        <title>High-resolution comparative analysis of great ape genomes.</title>
        <authorList>
            <person name="Pollen A."/>
            <person name="Hastie A."/>
            <person name="Hormozdiari F."/>
            <person name="Dougherty M."/>
            <person name="Liu R."/>
            <person name="Chaisson M."/>
            <person name="Hoppe E."/>
            <person name="Hill C."/>
            <person name="Pang A."/>
            <person name="Hillier L."/>
            <person name="Baker C."/>
            <person name="Armstrong J."/>
            <person name="Shendure J."/>
            <person name="Paten B."/>
            <person name="Wilson R."/>
            <person name="Chao H."/>
            <person name="Schneider V."/>
            <person name="Ventura M."/>
            <person name="Kronenberg Z."/>
            <person name="Murali S."/>
            <person name="Gordon D."/>
            <person name="Cantsilieris S."/>
            <person name="Munson K."/>
            <person name="Nelson B."/>
            <person name="Raja A."/>
            <person name="Underwood J."/>
            <person name="Diekhans M."/>
            <person name="Fiddes I."/>
            <person name="Haussler D."/>
            <person name="Eichler E."/>
        </authorList>
    </citation>
    <scope>NUCLEOTIDE SEQUENCE [LARGE SCALE GENOMIC DNA]</scope>
    <source>
        <strain evidence="3">Susie</strain>
    </source>
</reference>
<accession>A0A2J8SB75</accession>
<dbReference type="AlphaFoldDB" id="A0A2J8SB75"/>
<feature type="compositionally biased region" description="Basic and acidic residues" evidence="1">
    <location>
        <begin position="1"/>
        <end position="10"/>
    </location>
</feature>
<feature type="region of interest" description="Disordered" evidence="1">
    <location>
        <begin position="1"/>
        <end position="40"/>
    </location>
</feature>
<comment type="caution">
    <text evidence="3">The sequence shown here is derived from an EMBL/GenBank/DDBJ whole genome shotgun (WGS) entry which is preliminary data.</text>
</comment>
<gene>
    <name evidence="3" type="ORF">CR201_G0044436</name>
</gene>
<organism evidence="3">
    <name type="scientific">Pongo abelii</name>
    <name type="common">Sumatran orangutan</name>
    <name type="synonym">Pongo pygmaeus abelii</name>
    <dbReference type="NCBI Taxonomy" id="9601"/>
    <lineage>
        <taxon>Eukaryota</taxon>
        <taxon>Metazoa</taxon>
        <taxon>Chordata</taxon>
        <taxon>Craniata</taxon>
        <taxon>Vertebrata</taxon>
        <taxon>Euteleostomi</taxon>
        <taxon>Mammalia</taxon>
        <taxon>Eutheria</taxon>
        <taxon>Euarchontoglires</taxon>
        <taxon>Primates</taxon>
        <taxon>Haplorrhini</taxon>
        <taxon>Catarrhini</taxon>
        <taxon>Hominidae</taxon>
        <taxon>Pongo</taxon>
    </lineage>
</organism>
<protein>
    <submittedName>
        <fullName evidence="2">MROH5 isoform 1</fullName>
    </submittedName>
    <submittedName>
        <fullName evidence="3">MROH5 isoform 3</fullName>
    </submittedName>
</protein>
<name>A0A2J8SB75_PONAB</name>
<evidence type="ECO:0000256" key="1">
    <source>
        <dbReference type="SAM" id="MobiDB-lite"/>
    </source>
</evidence>
<dbReference type="EMBL" id="NDHI03003586">
    <property type="protein sequence ID" value="PNJ18026.1"/>
    <property type="molecule type" value="Genomic_DNA"/>
</dbReference>
<proteinExistence type="predicted"/>
<feature type="compositionally biased region" description="Polar residues" evidence="1">
    <location>
        <begin position="12"/>
        <end position="29"/>
    </location>
</feature>
<dbReference type="EMBL" id="NDHI03003586">
    <property type="protein sequence ID" value="PNJ18028.1"/>
    <property type="molecule type" value="Genomic_DNA"/>
</dbReference>